<dbReference type="Proteomes" id="UP001365542">
    <property type="component" value="Unassembled WGS sequence"/>
</dbReference>
<dbReference type="PANTHER" id="PTHR33835">
    <property type="entry name" value="YALI0C07656P"/>
    <property type="match status" value="1"/>
</dbReference>
<comment type="caution">
    <text evidence="1">The sequence shown here is derived from an EMBL/GenBank/DDBJ whole genome shotgun (WGS) entry which is preliminary data.</text>
</comment>
<dbReference type="EMBL" id="JAVHJO010000003">
    <property type="protein sequence ID" value="KAK6542009.1"/>
    <property type="molecule type" value="Genomic_DNA"/>
</dbReference>
<accession>A0AAV9XLC4</accession>
<reference evidence="1 2" key="1">
    <citation type="submission" date="2019-10" db="EMBL/GenBank/DDBJ databases">
        <authorList>
            <person name="Palmer J.M."/>
        </authorList>
    </citation>
    <scope>NUCLEOTIDE SEQUENCE [LARGE SCALE GENOMIC DNA]</scope>
    <source>
        <strain evidence="1 2">TWF694</strain>
    </source>
</reference>
<gene>
    <name evidence="1" type="ORF">TWF694_007780</name>
</gene>
<evidence type="ECO:0008006" key="3">
    <source>
        <dbReference type="Google" id="ProtNLM"/>
    </source>
</evidence>
<proteinExistence type="predicted"/>
<dbReference type="Gene3D" id="3.60.15.10">
    <property type="entry name" value="Ribonuclease Z/Hydroxyacylglutathione hydrolase-like"/>
    <property type="match status" value="1"/>
</dbReference>
<dbReference type="PANTHER" id="PTHR33835:SF1">
    <property type="entry name" value="METALLO-BETA-LACTAMASE DOMAIN-CONTAINING PROTEIN"/>
    <property type="match status" value="1"/>
</dbReference>
<dbReference type="AlphaFoldDB" id="A0AAV9XLC4"/>
<dbReference type="InterPro" id="IPR036866">
    <property type="entry name" value="RibonucZ/Hydroxyglut_hydro"/>
</dbReference>
<keyword evidence="2" id="KW-1185">Reference proteome</keyword>
<dbReference type="SUPFAM" id="SSF56281">
    <property type="entry name" value="Metallo-hydrolase/oxidoreductase"/>
    <property type="match status" value="1"/>
</dbReference>
<evidence type="ECO:0000313" key="1">
    <source>
        <dbReference type="EMBL" id="KAK6542009.1"/>
    </source>
</evidence>
<sequence length="273" mass="30243">MSAKLWGSDPNSTAVIRQVTDDITIVSVPFLRAGLLKFGGRGTIAKMSSGGLLVFSPTPLTDEVRTTVSALGNQVSYLVAPDIEHHLNLGPWKAAFPAARVIGPQSLYLKRQKQHNEDVPFDFSYTAANKATMALPEDFTQDFEIEYFDGHVSDEIAVLHKRSGTILEADLIFNLPSVEQFSKTDIDAKAGVLTKISMSIFTSLVGKGQQRFVWYYASKNKASYNQSIKRLDGWEFDRIIPCHGDVIETGGKASFRRLFAWHLAALEKEKKSA</sequence>
<dbReference type="InterPro" id="IPR025638">
    <property type="entry name" value="DUF4336"/>
</dbReference>
<evidence type="ECO:0000313" key="2">
    <source>
        <dbReference type="Proteomes" id="UP001365542"/>
    </source>
</evidence>
<organism evidence="1 2">
    <name type="scientific">Orbilia ellipsospora</name>
    <dbReference type="NCBI Taxonomy" id="2528407"/>
    <lineage>
        <taxon>Eukaryota</taxon>
        <taxon>Fungi</taxon>
        <taxon>Dikarya</taxon>
        <taxon>Ascomycota</taxon>
        <taxon>Pezizomycotina</taxon>
        <taxon>Orbiliomycetes</taxon>
        <taxon>Orbiliales</taxon>
        <taxon>Orbiliaceae</taxon>
        <taxon>Orbilia</taxon>
    </lineage>
</organism>
<dbReference type="Pfam" id="PF14234">
    <property type="entry name" value="DUF4336"/>
    <property type="match status" value="1"/>
</dbReference>
<protein>
    <recommendedName>
        <fullName evidence="3">DUF4336 domain-containing protein</fullName>
    </recommendedName>
</protein>
<name>A0AAV9XLC4_9PEZI</name>